<sequence>MAQCSECLKYAHIVCLELTDEMVPIIKTYPWQCMECKTCVKCKDAQDEENMMFCDHCDRGYHTFCVGLKAIPPGRWECPSCVPNTEVLEPTPKRRTKQK</sequence>
<dbReference type="Pfam" id="PF00628">
    <property type="entry name" value="PHD"/>
    <property type="match status" value="1"/>
</dbReference>
<comment type="subcellular location">
    <subcellularLocation>
        <location evidence="1">Nucleus</location>
    </subcellularLocation>
</comment>
<organism evidence="11 12">
    <name type="scientific">Paralvinella palmiformis</name>
    <dbReference type="NCBI Taxonomy" id="53620"/>
    <lineage>
        <taxon>Eukaryota</taxon>
        <taxon>Metazoa</taxon>
        <taxon>Spiralia</taxon>
        <taxon>Lophotrochozoa</taxon>
        <taxon>Annelida</taxon>
        <taxon>Polychaeta</taxon>
        <taxon>Sedentaria</taxon>
        <taxon>Canalipalpata</taxon>
        <taxon>Terebellida</taxon>
        <taxon>Terebelliformia</taxon>
        <taxon>Alvinellidae</taxon>
        <taxon>Paralvinella</taxon>
    </lineage>
</organism>
<evidence type="ECO:0000256" key="8">
    <source>
        <dbReference type="ARBA" id="ARBA00023242"/>
    </source>
</evidence>
<dbReference type="GO" id="GO:0008270">
    <property type="term" value="F:zinc ion binding"/>
    <property type="evidence" value="ECO:0007669"/>
    <property type="project" value="UniProtKB-KW"/>
</dbReference>
<dbReference type="PROSITE" id="PS50016">
    <property type="entry name" value="ZF_PHD_2"/>
    <property type="match status" value="1"/>
</dbReference>
<dbReference type="SUPFAM" id="SSF57903">
    <property type="entry name" value="FYVE/PHD zinc finger"/>
    <property type="match status" value="2"/>
</dbReference>
<dbReference type="EMBL" id="JAODUP010000154">
    <property type="protein sequence ID" value="KAK2159355.1"/>
    <property type="molecule type" value="Genomic_DNA"/>
</dbReference>
<evidence type="ECO:0000256" key="9">
    <source>
        <dbReference type="PROSITE-ProRule" id="PRU00146"/>
    </source>
</evidence>
<keyword evidence="8" id="KW-0539">Nucleus</keyword>
<dbReference type="AlphaFoldDB" id="A0AAD9N769"/>
<keyword evidence="2" id="KW-0479">Metal-binding</keyword>
<name>A0AAD9N769_9ANNE</name>
<dbReference type="InterPro" id="IPR019786">
    <property type="entry name" value="Zinc_finger_PHD-type_CS"/>
</dbReference>
<keyword evidence="6" id="KW-0805">Transcription regulation</keyword>
<dbReference type="SMART" id="SM00249">
    <property type="entry name" value="PHD"/>
    <property type="match status" value="2"/>
</dbReference>
<dbReference type="PANTHER" id="PTHR45888:SF4">
    <property type="entry name" value="PHD FINGER PROTEIN 10"/>
    <property type="match status" value="1"/>
</dbReference>
<evidence type="ECO:0000256" key="3">
    <source>
        <dbReference type="ARBA" id="ARBA00022737"/>
    </source>
</evidence>
<keyword evidence="5" id="KW-0862">Zinc</keyword>
<dbReference type="Gene3D" id="3.30.40.10">
    <property type="entry name" value="Zinc/RING finger domain, C3HC4 (zinc finger)"/>
    <property type="match status" value="1"/>
</dbReference>
<evidence type="ECO:0000256" key="1">
    <source>
        <dbReference type="ARBA" id="ARBA00004123"/>
    </source>
</evidence>
<feature type="domain" description="PHD-type" evidence="10">
    <location>
        <begin position="36"/>
        <end position="84"/>
    </location>
</feature>
<comment type="caution">
    <text evidence="11">The sequence shown here is derived from an EMBL/GenBank/DDBJ whole genome shotgun (WGS) entry which is preliminary data.</text>
</comment>
<dbReference type="InterPro" id="IPR001965">
    <property type="entry name" value="Znf_PHD"/>
</dbReference>
<evidence type="ECO:0000313" key="12">
    <source>
        <dbReference type="Proteomes" id="UP001208570"/>
    </source>
</evidence>
<dbReference type="InterPro" id="IPR019787">
    <property type="entry name" value="Znf_PHD-finger"/>
</dbReference>
<dbReference type="InterPro" id="IPR011011">
    <property type="entry name" value="Znf_FYVE_PHD"/>
</dbReference>
<dbReference type="PANTHER" id="PTHR45888">
    <property type="entry name" value="HL01030P-RELATED"/>
    <property type="match status" value="1"/>
</dbReference>
<accession>A0AAD9N769</accession>
<evidence type="ECO:0000256" key="5">
    <source>
        <dbReference type="ARBA" id="ARBA00022833"/>
    </source>
</evidence>
<evidence type="ECO:0000259" key="10">
    <source>
        <dbReference type="PROSITE" id="PS50016"/>
    </source>
</evidence>
<keyword evidence="7" id="KW-0804">Transcription</keyword>
<dbReference type="InterPro" id="IPR013083">
    <property type="entry name" value="Znf_RING/FYVE/PHD"/>
</dbReference>
<evidence type="ECO:0000256" key="2">
    <source>
        <dbReference type="ARBA" id="ARBA00022723"/>
    </source>
</evidence>
<evidence type="ECO:0000256" key="4">
    <source>
        <dbReference type="ARBA" id="ARBA00022771"/>
    </source>
</evidence>
<dbReference type="PROSITE" id="PS01359">
    <property type="entry name" value="ZF_PHD_1"/>
    <property type="match status" value="1"/>
</dbReference>
<gene>
    <name evidence="11" type="ORF">LSH36_154g04002</name>
</gene>
<reference evidence="11" key="1">
    <citation type="journal article" date="2023" name="Mol. Biol. Evol.">
        <title>Third-Generation Sequencing Reveals the Adaptive Role of the Epigenome in Three Deep-Sea Polychaetes.</title>
        <authorList>
            <person name="Perez M."/>
            <person name="Aroh O."/>
            <person name="Sun Y."/>
            <person name="Lan Y."/>
            <person name="Juniper S.K."/>
            <person name="Young C.R."/>
            <person name="Angers B."/>
            <person name="Qian P.Y."/>
        </authorList>
    </citation>
    <scope>NUCLEOTIDE SEQUENCE</scope>
    <source>
        <strain evidence="11">P08H-3</strain>
    </source>
</reference>
<keyword evidence="3" id="KW-0677">Repeat</keyword>
<dbReference type="GO" id="GO:0005634">
    <property type="term" value="C:nucleus"/>
    <property type="evidence" value="ECO:0007669"/>
    <property type="project" value="UniProtKB-SubCell"/>
</dbReference>
<keyword evidence="4 9" id="KW-0863">Zinc-finger</keyword>
<evidence type="ECO:0000256" key="6">
    <source>
        <dbReference type="ARBA" id="ARBA00023015"/>
    </source>
</evidence>
<evidence type="ECO:0000256" key="7">
    <source>
        <dbReference type="ARBA" id="ARBA00023163"/>
    </source>
</evidence>
<dbReference type="Proteomes" id="UP001208570">
    <property type="component" value="Unassembled WGS sequence"/>
</dbReference>
<evidence type="ECO:0000313" key="11">
    <source>
        <dbReference type="EMBL" id="KAK2159355.1"/>
    </source>
</evidence>
<protein>
    <recommendedName>
        <fullName evidence="10">PHD-type domain-containing protein</fullName>
    </recommendedName>
</protein>
<proteinExistence type="predicted"/>
<keyword evidence="12" id="KW-1185">Reference proteome</keyword>